<dbReference type="GO" id="GO:0071281">
    <property type="term" value="P:cellular response to iron ion"/>
    <property type="evidence" value="ECO:0007669"/>
    <property type="project" value="TreeGrafter"/>
</dbReference>
<dbReference type="PROSITE" id="PS50983">
    <property type="entry name" value="FE_B12_PBP"/>
    <property type="match status" value="1"/>
</dbReference>
<evidence type="ECO:0000256" key="2">
    <source>
        <dbReference type="SAM" id="SignalP"/>
    </source>
</evidence>
<dbReference type="Gene3D" id="3.40.50.1980">
    <property type="entry name" value="Nitrogenase molybdenum iron protein domain"/>
    <property type="match status" value="2"/>
</dbReference>
<dbReference type="PANTHER" id="PTHR30535:SF34">
    <property type="entry name" value="MOLYBDATE-BINDING PROTEIN MOLA"/>
    <property type="match status" value="1"/>
</dbReference>
<name>A0A7X0P163_9ACTN</name>
<keyword evidence="2" id="KW-0732">Signal</keyword>
<accession>A0A7X0P163</accession>
<sequence>MNRILIRLGAAVLGLSLLTACAQEPAAAPAPQRAGTASYPRTVQVPGEPAQQVTIPAQPKRIAALSADAAEAALELAGAGRLIAVPASAANASLSSHAKEMATVATKLPPGTDPDPEQIISLNPDLILITTRHGGERDAQATLAQAGIPMIAIGNNWGTLEEVKQNLTMLGTALGAEAKAGELIAELDRRAAGVAEKLGDPTSRPSVAILSNQAGRPFINAADVLTSDLVKRAGGDLVAERIGLRATAPVTAEQLIAAKPDAILLIDVTGKGQASFASVMSNPAVAELAAVRDGRVKLMPARISYGTGSVHIADGLEEIARWLHPEAMR</sequence>
<dbReference type="AlphaFoldDB" id="A0A7X0P163"/>
<dbReference type="InterPro" id="IPR050902">
    <property type="entry name" value="ABC_Transporter_SBP"/>
</dbReference>
<comment type="similarity">
    <text evidence="1">Belongs to the bacterial solute-binding protein 8 family.</text>
</comment>
<organism evidence="4 5">
    <name type="scientific">Nonomuraea rubra</name>
    <dbReference type="NCBI Taxonomy" id="46180"/>
    <lineage>
        <taxon>Bacteria</taxon>
        <taxon>Bacillati</taxon>
        <taxon>Actinomycetota</taxon>
        <taxon>Actinomycetes</taxon>
        <taxon>Streptosporangiales</taxon>
        <taxon>Streptosporangiaceae</taxon>
        <taxon>Nonomuraea</taxon>
    </lineage>
</organism>
<evidence type="ECO:0000256" key="1">
    <source>
        <dbReference type="ARBA" id="ARBA00008814"/>
    </source>
</evidence>
<feature type="signal peptide" evidence="2">
    <location>
        <begin position="1"/>
        <end position="22"/>
    </location>
</feature>
<dbReference type="Pfam" id="PF01497">
    <property type="entry name" value="Peripla_BP_2"/>
    <property type="match status" value="1"/>
</dbReference>
<gene>
    <name evidence="4" type="ORF">HD593_008077</name>
</gene>
<evidence type="ECO:0000259" key="3">
    <source>
        <dbReference type="PROSITE" id="PS50983"/>
    </source>
</evidence>
<proteinExistence type="inferred from homology"/>
<evidence type="ECO:0000313" key="5">
    <source>
        <dbReference type="Proteomes" id="UP000565579"/>
    </source>
</evidence>
<reference evidence="4 5" key="1">
    <citation type="submission" date="2020-08" db="EMBL/GenBank/DDBJ databases">
        <title>Sequencing the genomes of 1000 actinobacteria strains.</title>
        <authorList>
            <person name="Klenk H.-P."/>
        </authorList>
    </citation>
    <scope>NUCLEOTIDE SEQUENCE [LARGE SCALE GENOMIC DNA]</scope>
    <source>
        <strain evidence="4 5">DSM 43768</strain>
    </source>
</reference>
<dbReference type="InterPro" id="IPR002491">
    <property type="entry name" value="ABC_transptr_periplasmic_BD"/>
</dbReference>
<comment type="caution">
    <text evidence="4">The sequence shown here is derived from an EMBL/GenBank/DDBJ whole genome shotgun (WGS) entry which is preliminary data.</text>
</comment>
<keyword evidence="5" id="KW-1185">Reference proteome</keyword>
<dbReference type="PROSITE" id="PS51257">
    <property type="entry name" value="PROKAR_LIPOPROTEIN"/>
    <property type="match status" value="1"/>
</dbReference>
<feature type="chain" id="PRO_5031482332" evidence="2">
    <location>
        <begin position="23"/>
        <end position="329"/>
    </location>
</feature>
<protein>
    <submittedName>
        <fullName evidence="4">Iron complex transport system substrate-binding protein</fullName>
    </submittedName>
</protein>
<dbReference type="SUPFAM" id="SSF53807">
    <property type="entry name" value="Helical backbone' metal receptor"/>
    <property type="match status" value="1"/>
</dbReference>
<dbReference type="PANTHER" id="PTHR30535">
    <property type="entry name" value="VITAMIN B12-BINDING PROTEIN"/>
    <property type="match status" value="1"/>
</dbReference>
<dbReference type="EMBL" id="JACHMI010000001">
    <property type="protein sequence ID" value="MBB6553282.1"/>
    <property type="molecule type" value="Genomic_DNA"/>
</dbReference>
<feature type="domain" description="Fe/B12 periplasmic-binding" evidence="3">
    <location>
        <begin position="61"/>
        <end position="327"/>
    </location>
</feature>
<dbReference type="RefSeq" id="WP_185107401.1">
    <property type="nucleotide sequence ID" value="NZ_JACHMI010000001.1"/>
</dbReference>
<evidence type="ECO:0000313" key="4">
    <source>
        <dbReference type="EMBL" id="MBB6553282.1"/>
    </source>
</evidence>
<dbReference type="Proteomes" id="UP000565579">
    <property type="component" value="Unassembled WGS sequence"/>
</dbReference>